<proteinExistence type="inferred from homology"/>
<keyword evidence="1 3" id="KW-0240">DNA-directed RNA polymerase</keyword>
<comment type="caution">
    <text evidence="5">The sequence shown here is derived from an EMBL/GenBank/DDBJ whole genome shotgun (WGS) entry which is preliminary data.</text>
</comment>
<dbReference type="HAMAP" id="MF_00261">
    <property type="entry name" value="RNApol_arch_Rpo11"/>
    <property type="match status" value="1"/>
</dbReference>
<evidence type="ECO:0000313" key="5">
    <source>
        <dbReference type="EMBL" id="HHR95823.1"/>
    </source>
</evidence>
<comment type="function">
    <text evidence="3">DNA-dependent RNA polymerase (RNAP) catalyzes the transcription of DNA into RNA using the four ribonucleoside triphosphates as substrates.</text>
</comment>
<keyword evidence="3" id="KW-0548">Nucleotidyltransferase</keyword>
<reference evidence="5" key="1">
    <citation type="journal article" date="2020" name="mSystems">
        <title>Genome- and Community-Level Interaction Insights into Carbon Utilization and Element Cycling Functions of Hydrothermarchaeota in Hydrothermal Sediment.</title>
        <authorList>
            <person name="Zhou Z."/>
            <person name="Liu Y."/>
            <person name="Xu W."/>
            <person name="Pan J."/>
            <person name="Luo Z.H."/>
            <person name="Li M."/>
        </authorList>
    </citation>
    <scope>NUCLEOTIDE SEQUENCE [LARGE SCALE GENOMIC DNA]</scope>
    <source>
        <strain evidence="5">SpSt-1</strain>
    </source>
</reference>
<evidence type="ECO:0000256" key="1">
    <source>
        <dbReference type="ARBA" id="ARBA00022478"/>
    </source>
</evidence>
<dbReference type="Pfam" id="PF13656">
    <property type="entry name" value="RNA_pol_L_2"/>
    <property type="match status" value="1"/>
</dbReference>
<dbReference type="GO" id="GO:0003899">
    <property type="term" value="F:DNA-directed RNA polymerase activity"/>
    <property type="evidence" value="ECO:0007669"/>
    <property type="project" value="UniProtKB-UniRule"/>
</dbReference>
<dbReference type="GO" id="GO:0000428">
    <property type="term" value="C:DNA-directed RNA polymerase complex"/>
    <property type="evidence" value="ECO:0007669"/>
    <property type="project" value="UniProtKB-KW"/>
</dbReference>
<dbReference type="Gene3D" id="3.30.1360.10">
    <property type="entry name" value="RNA polymerase, RBP11-like subunit"/>
    <property type="match status" value="1"/>
</dbReference>
<evidence type="ECO:0000259" key="4">
    <source>
        <dbReference type="Pfam" id="PF13656"/>
    </source>
</evidence>
<dbReference type="GO" id="GO:0046983">
    <property type="term" value="F:protein dimerization activity"/>
    <property type="evidence" value="ECO:0007669"/>
    <property type="project" value="InterPro"/>
</dbReference>
<dbReference type="EMBL" id="DRUB01000055">
    <property type="protein sequence ID" value="HHR95823.1"/>
    <property type="molecule type" value="Genomic_DNA"/>
</dbReference>
<evidence type="ECO:0000256" key="2">
    <source>
        <dbReference type="ARBA" id="ARBA00023163"/>
    </source>
</evidence>
<dbReference type="InterPro" id="IPR036603">
    <property type="entry name" value="RBP11-like"/>
</dbReference>
<gene>
    <name evidence="3" type="primary">rpo11</name>
    <name evidence="3" type="synonym">rpoL</name>
    <name evidence="5" type="ORF">ENL47_03145</name>
</gene>
<sequence>MDILGINLELKKVTDKELRFIIYDEDRHSLPNLLAKLALRKAGVVYAAYILEHPMVSYPEVVIRTDGSIHPLKVLSEVVEEAKRLVEEFLEKFNEALSSASKERI</sequence>
<dbReference type="GO" id="GO:0005737">
    <property type="term" value="C:cytoplasm"/>
    <property type="evidence" value="ECO:0007669"/>
    <property type="project" value="UniProtKB-SubCell"/>
</dbReference>
<dbReference type="InterPro" id="IPR022905">
    <property type="entry name" value="Rpo11-like"/>
</dbReference>
<comment type="subcellular location">
    <subcellularLocation>
        <location evidence="3">Cytoplasm</location>
    </subcellularLocation>
</comment>
<protein>
    <recommendedName>
        <fullName evidence="3">DNA-directed RNA polymerase subunit Rpo11</fullName>
        <ecNumber evidence="3">2.7.7.6</ecNumber>
    </recommendedName>
    <alternativeName>
        <fullName evidence="3">DNA-directed RNA polymerase subunit L</fullName>
    </alternativeName>
</protein>
<dbReference type="EC" id="2.7.7.6" evidence="3"/>
<evidence type="ECO:0000256" key="3">
    <source>
        <dbReference type="HAMAP-Rule" id="MF_00261"/>
    </source>
</evidence>
<feature type="domain" description="DNA-directed RNA polymerase RBP11-like dimerisation" evidence="4">
    <location>
        <begin position="17"/>
        <end position="91"/>
    </location>
</feature>
<dbReference type="CDD" id="cd06927">
    <property type="entry name" value="RNAP_L"/>
    <property type="match status" value="1"/>
</dbReference>
<dbReference type="SUPFAM" id="SSF55257">
    <property type="entry name" value="RBP11-like subunits of RNA polymerase"/>
    <property type="match status" value="1"/>
</dbReference>
<comment type="subunit">
    <text evidence="3">Part of the RNA polymerase complex.</text>
</comment>
<comment type="similarity">
    <text evidence="3">Belongs to the archaeal Rpo11/eukaryotic RPB11/RPC19 RNA polymerase subunit family.</text>
</comment>
<keyword evidence="3" id="KW-0808">Transferase</keyword>
<dbReference type="InterPro" id="IPR009025">
    <property type="entry name" value="RBP11-like_dimer"/>
</dbReference>
<accession>A0A7C5USQ3</accession>
<name>A0A7C5USQ3_9CREN</name>
<keyword evidence="3" id="KW-0963">Cytoplasm</keyword>
<organism evidence="5">
    <name type="scientific">Ignisphaera aggregans</name>
    <dbReference type="NCBI Taxonomy" id="334771"/>
    <lineage>
        <taxon>Archaea</taxon>
        <taxon>Thermoproteota</taxon>
        <taxon>Thermoprotei</taxon>
        <taxon>Desulfurococcales</taxon>
        <taxon>Desulfurococcaceae</taxon>
        <taxon>Ignisphaera</taxon>
    </lineage>
</organism>
<comment type="catalytic activity">
    <reaction evidence="3">
        <text>RNA(n) + a ribonucleoside 5'-triphosphate = RNA(n+1) + diphosphate</text>
        <dbReference type="Rhea" id="RHEA:21248"/>
        <dbReference type="Rhea" id="RHEA-COMP:14527"/>
        <dbReference type="Rhea" id="RHEA-COMP:17342"/>
        <dbReference type="ChEBI" id="CHEBI:33019"/>
        <dbReference type="ChEBI" id="CHEBI:61557"/>
        <dbReference type="ChEBI" id="CHEBI:140395"/>
        <dbReference type="EC" id="2.7.7.6"/>
    </reaction>
</comment>
<dbReference type="GO" id="GO:0006351">
    <property type="term" value="P:DNA-templated transcription"/>
    <property type="evidence" value="ECO:0007669"/>
    <property type="project" value="UniProtKB-UniRule"/>
</dbReference>
<keyword evidence="2 3" id="KW-0804">Transcription</keyword>
<dbReference type="AlphaFoldDB" id="A0A7C5USQ3"/>